<evidence type="ECO:0000313" key="1">
    <source>
        <dbReference type="EMBL" id="QZN99543.1"/>
    </source>
</evidence>
<dbReference type="Proteomes" id="UP000825701">
    <property type="component" value="Chromosome"/>
</dbReference>
<dbReference type="InterPro" id="IPR025395">
    <property type="entry name" value="Phage_tail_terminator-like"/>
</dbReference>
<dbReference type="EMBL" id="CP081869">
    <property type="protein sequence ID" value="QZN99543.1"/>
    <property type="molecule type" value="Genomic_DNA"/>
</dbReference>
<protein>
    <submittedName>
        <fullName evidence="1">DUF4128 domain-containing protein</fullName>
    </submittedName>
</protein>
<reference evidence="1" key="1">
    <citation type="submission" date="2021-08" db="EMBL/GenBank/DDBJ databases">
        <authorList>
            <person name="Zhang H."/>
            <person name="Xu M."/>
            <person name="Yu Z."/>
            <person name="Yang L."/>
            <person name="Cai Y."/>
        </authorList>
    </citation>
    <scope>NUCLEOTIDE SEQUENCE</scope>
    <source>
        <strain evidence="1">CHL1</strain>
    </source>
</reference>
<sequence length="134" mass="14124">MVAKVVAEAIETRLAAIGLPVVGQNVQDGAPADGSAFLLVQYPVTNAEPISVGAPGENLYRDEGGARVVISVPSGSGRDQALDWSDEIIALFRGHTDGHLEFLAPAGGPIDDRNDNGAYFQLTVALPYRFDQFG</sequence>
<proteinExistence type="predicted"/>
<keyword evidence="2" id="KW-1185">Reference proteome</keyword>
<dbReference type="RefSeq" id="WP_261402627.1">
    <property type="nucleotide sequence ID" value="NZ_CP081869.1"/>
</dbReference>
<dbReference type="Gene3D" id="3.30.2000.20">
    <property type="match status" value="1"/>
</dbReference>
<dbReference type="Pfam" id="PF13554">
    <property type="entry name" value="Phage_tail_terminator_5"/>
    <property type="match status" value="1"/>
</dbReference>
<gene>
    <name evidence="1" type="ORF">K6K41_23005</name>
</gene>
<dbReference type="AlphaFoldDB" id="A0A9E6RA00"/>
<organism evidence="1 2">
    <name type="scientific">Chenggangzhangella methanolivorans</name>
    <dbReference type="NCBI Taxonomy" id="1437009"/>
    <lineage>
        <taxon>Bacteria</taxon>
        <taxon>Pseudomonadati</taxon>
        <taxon>Pseudomonadota</taxon>
        <taxon>Alphaproteobacteria</taxon>
        <taxon>Hyphomicrobiales</taxon>
        <taxon>Methylopilaceae</taxon>
        <taxon>Chenggangzhangella</taxon>
    </lineage>
</organism>
<name>A0A9E6RA00_9HYPH</name>
<dbReference type="KEGG" id="cmet:K6K41_23005"/>
<evidence type="ECO:0000313" key="2">
    <source>
        <dbReference type="Proteomes" id="UP000825701"/>
    </source>
</evidence>
<accession>A0A9E6RA00</accession>